<evidence type="ECO:0000259" key="14">
    <source>
        <dbReference type="PROSITE" id="PS50113"/>
    </source>
</evidence>
<feature type="domain" description="PAS" evidence="13">
    <location>
        <begin position="662"/>
        <end position="732"/>
    </location>
</feature>
<protein>
    <recommendedName>
        <fullName evidence="2">histidine kinase</fullName>
        <ecNumber evidence="2">2.7.13.3</ecNumber>
    </recommendedName>
</protein>
<organism evidence="15 16">
    <name type="scientific">Citrifermentans bemidjiense (strain ATCC BAA-1014 / DSM 16622 / JCM 12645 / Bem)</name>
    <name type="common">Geobacter bemidjiensis</name>
    <dbReference type="NCBI Taxonomy" id="404380"/>
    <lineage>
        <taxon>Bacteria</taxon>
        <taxon>Pseudomonadati</taxon>
        <taxon>Thermodesulfobacteriota</taxon>
        <taxon>Desulfuromonadia</taxon>
        <taxon>Geobacterales</taxon>
        <taxon>Geobacteraceae</taxon>
        <taxon>Citrifermentans</taxon>
    </lineage>
</organism>
<evidence type="ECO:0000259" key="12">
    <source>
        <dbReference type="PROSITE" id="PS50110"/>
    </source>
</evidence>
<dbReference type="SMART" id="SM00091">
    <property type="entry name" value="PAS"/>
    <property type="match status" value="3"/>
</dbReference>
<dbReference type="InterPro" id="IPR035965">
    <property type="entry name" value="PAS-like_dom_sf"/>
</dbReference>
<dbReference type="GO" id="GO:0005524">
    <property type="term" value="F:ATP binding"/>
    <property type="evidence" value="ECO:0007669"/>
    <property type="project" value="UniProtKB-KW"/>
</dbReference>
<dbReference type="InterPro" id="IPR003661">
    <property type="entry name" value="HisK_dim/P_dom"/>
</dbReference>
<feature type="modified residue" description="4-aspartylphosphate" evidence="9">
    <location>
        <position position="1104"/>
    </location>
</feature>
<dbReference type="CDD" id="cd00156">
    <property type="entry name" value="REC"/>
    <property type="match status" value="1"/>
</dbReference>
<dbReference type="STRING" id="404380.Gbem_2069"/>
<dbReference type="Pfam" id="PF08447">
    <property type="entry name" value="PAS_3"/>
    <property type="match status" value="1"/>
</dbReference>
<dbReference type="SMART" id="SM00065">
    <property type="entry name" value="GAF"/>
    <property type="match status" value="1"/>
</dbReference>
<keyword evidence="16" id="KW-1185">Reference proteome</keyword>
<dbReference type="GO" id="GO:0006355">
    <property type="term" value="P:regulation of DNA-templated transcription"/>
    <property type="evidence" value="ECO:0007669"/>
    <property type="project" value="InterPro"/>
</dbReference>
<feature type="domain" description="PAC" evidence="14">
    <location>
        <begin position="440"/>
        <end position="494"/>
    </location>
</feature>
<keyword evidence="8" id="KW-0902">Two-component regulatory system</keyword>
<dbReference type="Pfam" id="PF11845">
    <property type="entry name" value="Tll0287-like"/>
    <property type="match status" value="1"/>
</dbReference>
<dbReference type="Pfam" id="PF00989">
    <property type="entry name" value="PAS"/>
    <property type="match status" value="1"/>
</dbReference>
<dbReference type="GO" id="GO:0000155">
    <property type="term" value="F:phosphorelay sensor kinase activity"/>
    <property type="evidence" value="ECO:0007669"/>
    <property type="project" value="InterPro"/>
</dbReference>
<feature type="transmembrane region" description="Helical" evidence="10">
    <location>
        <begin position="14"/>
        <end position="35"/>
    </location>
</feature>
<dbReference type="HOGENOM" id="CLU_000445_114_51_7"/>
<evidence type="ECO:0000256" key="8">
    <source>
        <dbReference type="ARBA" id="ARBA00023012"/>
    </source>
</evidence>
<dbReference type="InterPro" id="IPR001789">
    <property type="entry name" value="Sig_transdc_resp-reg_receiver"/>
</dbReference>
<keyword evidence="6 15" id="KW-0418">Kinase</keyword>
<dbReference type="InterPro" id="IPR013767">
    <property type="entry name" value="PAS_fold"/>
</dbReference>
<dbReference type="PANTHER" id="PTHR43065:SF42">
    <property type="entry name" value="TWO-COMPONENT SENSOR PPRA"/>
    <property type="match status" value="1"/>
</dbReference>
<evidence type="ECO:0000259" key="11">
    <source>
        <dbReference type="PROSITE" id="PS50109"/>
    </source>
</evidence>
<dbReference type="Gene3D" id="3.30.450.290">
    <property type="match status" value="1"/>
</dbReference>
<dbReference type="PROSITE" id="PS50109">
    <property type="entry name" value="HIS_KIN"/>
    <property type="match status" value="1"/>
</dbReference>
<dbReference type="InterPro" id="IPR036097">
    <property type="entry name" value="HisK_dim/P_sf"/>
</dbReference>
<evidence type="ECO:0000256" key="5">
    <source>
        <dbReference type="ARBA" id="ARBA00022741"/>
    </source>
</evidence>
<dbReference type="PROSITE" id="PS50113">
    <property type="entry name" value="PAC"/>
    <property type="match status" value="3"/>
</dbReference>
<dbReference type="PANTHER" id="PTHR43065">
    <property type="entry name" value="SENSOR HISTIDINE KINASE"/>
    <property type="match status" value="1"/>
</dbReference>
<keyword evidence="4" id="KW-0808">Transferase</keyword>
<keyword evidence="10" id="KW-0812">Transmembrane</keyword>
<dbReference type="eggNOG" id="COG2204">
    <property type="taxonomic scope" value="Bacteria"/>
</dbReference>
<dbReference type="InterPro" id="IPR001610">
    <property type="entry name" value="PAC"/>
</dbReference>
<sequence length="1184" mass="132016">MKCAGHWQAYFRRAVLPLAAWTVFIALLAGTSIFLHHQDSLKEAENEARDYFRLNMAYRAWGSSVGGVYILKDKVLPNPYLKVPKRDVATTDGIHLTLVNPAYMTRLVFDGIAKATPTPVINRIVSLKPLNPKNTPDAWERESLMRFEEGSALERSQATDIKGKPYLRFISAFIADESCLKCHSGQGYKKRDLLGGIVISIPLEGYFKSDIQTRKAFSAAYFLLWAVGGGGILVSARRRHDYEEELRAGEEKFRTVCDWTQDWEYWIDQERRMRYVSPSCFDITGYAPQEFMEDPELAQRLVYPEDREAFANHLEQGAAGSPPDSIEFRIATKSGAVRWIHHDCRPVFSNGNFLGRRVSNRDVTDRKIVEQELAIRAELLNCVSDSVFVVSLGGTILEVNDAAWRTRGFSREEMLAMNICDLVSQRYAKLFPEHLRLVAQHSEGFLESEHRLKDGRVISVEIDSRIIEYRGESAVLSSVRDVTERKETVQILRRSERFNVSLNRISQAFLTSSEEQQMYQELLVALLEVMDSPYGVVGYLDDAGDLVLAAVSVDRGGPKAAHIVIPEARWGETLWGLTLRSGEARYSNQPQNPPAWHFHVERLLMAPLVYQGKPSALLMVANRPGDYTDEDLQMLQGIGAQIAPVLNARLDQQQAVAALRENESKLQIIFDVIQAGVIQADSTGSVIYANQRMAEMFGMPMEELIGSDYCSHVSPEQRQLAGSSFAMLLSGELESAHYERHYRRKDGTLFWGYLTGRRLVASDGKPAELVATITDMTDLKSAEEKRHRSEQQMLHVQKLESLGVLAGGIAHDFNNILLAIMGNTSLALQRVDRGSPLEQHLLQIEKASEKAADLARQMLAYSGKGRFVLEALDLNRLVREMTSMLEVSLSKKAVLRFHLAEELPGIIADPTQIRQIIMNLAINASEAIGEKSGEITIATGSLICDSHYLAENWLDVPLHEGRYVYLEVTDNGCGMTKETLDRIFEPFFTTKFTGRGLGMAAILGIVRGHKGVIKVYSEPDTGSSFKILLPATEAAVLPTAAVNMADGWRGSGSVLLVDDEESVRDVASAMLHELGFEVISAADGRQALELYRRHGEGITVVLMDLNMPNLSGEEAFHELRKMDAEVRVILSSGFSEQEVTRKFLGKGLEGFVQKPYTLAALRAVMSQALSKKGSSSPKGTQNGQ</sequence>
<dbReference type="SMART" id="SM00086">
    <property type="entry name" value="PAC"/>
    <property type="match status" value="3"/>
</dbReference>
<dbReference type="Pfam" id="PF13185">
    <property type="entry name" value="GAF_2"/>
    <property type="match status" value="1"/>
</dbReference>
<dbReference type="KEGG" id="gbm:Gbem_2069"/>
<dbReference type="PROSITE" id="PS50112">
    <property type="entry name" value="PAS"/>
    <property type="match status" value="3"/>
</dbReference>
<dbReference type="EMBL" id="CP001124">
    <property type="protein sequence ID" value="ACH39082.1"/>
    <property type="molecule type" value="Genomic_DNA"/>
</dbReference>
<dbReference type="PRINTS" id="PR00344">
    <property type="entry name" value="BCTRLSENSOR"/>
</dbReference>
<keyword evidence="10" id="KW-0472">Membrane</keyword>
<keyword evidence="10" id="KW-1133">Transmembrane helix</keyword>
<keyword evidence="5" id="KW-0547">Nucleotide-binding</keyword>
<feature type="domain" description="Histidine kinase" evidence="11">
    <location>
        <begin position="808"/>
        <end position="1033"/>
    </location>
</feature>
<reference evidence="15 16" key="1">
    <citation type="submission" date="2008-07" db="EMBL/GenBank/DDBJ databases">
        <title>Complete sequence of Geobacter bemidjiensis BEM.</title>
        <authorList>
            <consortium name="US DOE Joint Genome Institute"/>
            <person name="Lucas S."/>
            <person name="Copeland A."/>
            <person name="Lapidus A."/>
            <person name="Glavina del Rio T."/>
            <person name="Dalin E."/>
            <person name="Tice H."/>
            <person name="Bruce D."/>
            <person name="Goodwin L."/>
            <person name="Pitluck S."/>
            <person name="Kiss H."/>
            <person name="Brettin T."/>
            <person name="Detter J.C."/>
            <person name="Han C."/>
            <person name="Kuske C.R."/>
            <person name="Schmutz J."/>
            <person name="Larimer F."/>
            <person name="Land M."/>
            <person name="Hauser L."/>
            <person name="Kyrpides N."/>
            <person name="Lykidis A."/>
            <person name="Lovley D."/>
            <person name="Richardson P."/>
        </authorList>
    </citation>
    <scope>NUCLEOTIDE SEQUENCE [LARGE SCALE GENOMIC DNA]</scope>
    <source>
        <strain evidence="16">ATCC BAA-1014 / DSM 16622 / JCM 12645 / Bem</strain>
    </source>
</reference>
<dbReference type="Gene3D" id="1.10.287.130">
    <property type="match status" value="1"/>
</dbReference>
<dbReference type="InterPro" id="IPR011006">
    <property type="entry name" value="CheY-like_superfamily"/>
</dbReference>
<dbReference type="Gene3D" id="3.40.50.2300">
    <property type="match status" value="1"/>
</dbReference>
<feature type="domain" description="PAS" evidence="13">
    <location>
        <begin position="249"/>
        <end position="321"/>
    </location>
</feature>
<dbReference type="InterPro" id="IPR003594">
    <property type="entry name" value="HATPase_dom"/>
</dbReference>
<evidence type="ECO:0000256" key="6">
    <source>
        <dbReference type="ARBA" id="ARBA00022777"/>
    </source>
</evidence>
<dbReference type="InterPro" id="IPR021796">
    <property type="entry name" value="Tll0287-like_dom"/>
</dbReference>
<dbReference type="SUPFAM" id="SSF55785">
    <property type="entry name" value="PYP-like sensor domain (PAS domain)"/>
    <property type="match status" value="3"/>
</dbReference>
<dbReference type="Proteomes" id="UP000008825">
    <property type="component" value="Chromosome"/>
</dbReference>
<feature type="domain" description="PAC" evidence="14">
    <location>
        <begin position="736"/>
        <end position="788"/>
    </location>
</feature>
<evidence type="ECO:0000313" key="16">
    <source>
        <dbReference type="Proteomes" id="UP000008825"/>
    </source>
</evidence>
<dbReference type="Pfam" id="PF13426">
    <property type="entry name" value="PAS_9"/>
    <property type="match status" value="1"/>
</dbReference>
<dbReference type="SUPFAM" id="SSF47384">
    <property type="entry name" value="Homodimeric domain of signal transducing histidine kinase"/>
    <property type="match status" value="1"/>
</dbReference>
<dbReference type="InterPro" id="IPR003018">
    <property type="entry name" value="GAF"/>
</dbReference>
<evidence type="ECO:0000256" key="10">
    <source>
        <dbReference type="SAM" id="Phobius"/>
    </source>
</evidence>
<accession>B5ECP7</accession>
<evidence type="ECO:0000256" key="7">
    <source>
        <dbReference type="ARBA" id="ARBA00022840"/>
    </source>
</evidence>
<dbReference type="CDD" id="cd00130">
    <property type="entry name" value="PAS"/>
    <property type="match status" value="3"/>
</dbReference>
<dbReference type="SUPFAM" id="SSF55781">
    <property type="entry name" value="GAF domain-like"/>
    <property type="match status" value="1"/>
</dbReference>
<name>B5ECP7_CITBB</name>
<dbReference type="AlphaFoldDB" id="B5ECP7"/>
<feature type="domain" description="Response regulatory" evidence="12">
    <location>
        <begin position="1053"/>
        <end position="1169"/>
    </location>
</feature>
<dbReference type="InterPro" id="IPR036890">
    <property type="entry name" value="HATPase_C_sf"/>
</dbReference>
<dbReference type="EC" id="2.7.13.3" evidence="2"/>
<keyword evidence="3 9" id="KW-0597">Phosphoprotein</keyword>
<evidence type="ECO:0000259" key="13">
    <source>
        <dbReference type="PROSITE" id="PS50112"/>
    </source>
</evidence>
<dbReference type="Gene3D" id="3.30.450.40">
    <property type="match status" value="1"/>
</dbReference>
<dbReference type="Gene3D" id="3.30.450.20">
    <property type="entry name" value="PAS domain"/>
    <property type="match status" value="3"/>
</dbReference>
<feature type="domain" description="PAS" evidence="13">
    <location>
        <begin position="372"/>
        <end position="442"/>
    </location>
</feature>
<dbReference type="Gene3D" id="3.30.565.10">
    <property type="entry name" value="Histidine kinase-like ATPase, C-terminal domain"/>
    <property type="match status" value="1"/>
</dbReference>
<dbReference type="eggNOG" id="COG2202">
    <property type="taxonomic scope" value="Bacteria"/>
</dbReference>
<dbReference type="InterPro" id="IPR000700">
    <property type="entry name" value="PAS-assoc_C"/>
</dbReference>
<evidence type="ECO:0000256" key="2">
    <source>
        <dbReference type="ARBA" id="ARBA00012438"/>
    </source>
</evidence>
<dbReference type="OrthoDB" id="9806821at2"/>
<dbReference type="Pfam" id="PF02518">
    <property type="entry name" value="HATPase_c"/>
    <property type="match status" value="1"/>
</dbReference>
<dbReference type="InterPro" id="IPR000014">
    <property type="entry name" value="PAS"/>
</dbReference>
<comment type="catalytic activity">
    <reaction evidence="1">
        <text>ATP + protein L-histidine = ADP + protein N-phospho-L-histidine.</text>
        <dbReference type="EC" id="2.7.13.3"/>
    </reaction>
</comment>
<dbReference type="SMART" id="SM00448">
    <property type="entry name" value="REC"/>
    <property type="match status" value="1"/>
</dbReference>
<dbReference type="InterPro" id="IPR004358">
    <property type="entry name" value="Sig_transdc_His_kin-like_C"/>
</dbReference>
<dbReference type="NCBIfam" id="TIGR00229">
    <property type="entry name" value="sensory_box"/>
    <property type="match status" value="3"/>
</dbReference>
<evidence type="ECO:0000256" key="3">
    <source>
        <dbReference type="ARBA" id="ARBA00022553"/>
    </source>
</evidence>
<dbReference type="eggNOG" id="COG2203">
    <property type="taxonomic scope" value="Bacteria"/>
</dbReference>
<dbReference type="Pfam" id="PF00072">
    <property type="entry name" value="Response_reg"/>
    <property type="match status" value="1"/>
</dbReference>
<evidence type="ECO:0000256" key="1">
    <source>
        <dbReference type="ARBA" id="ARBA00000085"/>
    </source>
</evidence>
<evidence type="ECO:0000256" key="4">
    <source>
        <dbReference type="ARBA" id="ARBA00022679"/>
    </source>
</evidence>
<evidence type="ECO:0000256" key="9">
    <source>
        <dbReference type="PROSITE-ProRule" id="PRU00169"/>
    </source>
</evidence>
<dbReference type="InterPro" id="IPR013655">
    <property type="entry name" value="PAS_fold_3"/>
</dbReference>
<gene>
    <name evidence="15" type="ordered locus">Gbem_2069</name>
</gene>
<reference evidence="15 16" key="2">
    <citation type="journal article" date="2010" name="BMC Genomics">
        <title>The genome of Geobacter bemidjiensis, exemplar for the subsurface clade of Geobacter species that predominate in Fe(III)-reducing subsurface environments.</title>
        <authorList>
            <person name="Aklujkar M."/>
            <person name="Young N.D."/>
            <person name="Holmes D."/>
            <person name="Chavan M."/>
            <person name="Risso C."/>
            <person name="Kiss H.E."/>
            <person name="Han C.S."/>
            <person name="Land M.L."/>
            <person name="Lovley D.R."/>
        </authorList>
    </citation>
    <scope>NUCLEOTIDE SEQUENCE [LARGE SCALE GENOMIC DNA]</scope>
    <source>
        <strain evidence="16">ATCC BAA-1014 / DSM 16622 / JCM 12645 / Bem</strain>
    </source>
</reference>
<proteinExistence type="predicted"/>
<dbReference type="InterPro" id="IPR005467">
    <property type="entry name" value="His_kinase_dom"/>
</dbReference>
<dbReference type="eggNOG" id="COG3852">
    <property type="taxonomic scope" value="Bacteria"/>
</dbReference>
<dbReference type="SUPFAM" id="SSF55874">
    <property type="entry name" value="ATPase domain of HSP90 chaperone/DNA topoisomerase II/histidine kinase"/>
    <property type="match status" value="1"/>
</dbReference>
<keyword evidence="7" id="KW-0067">ATP-binding</keyword>
<evidence type="ECO:0000313" key="15">
    <source>
        <dbReference type="EMBL" id="ACH39082.1"/>
    </source>
</evidence>
<dbReference type="SUPFAM" id="SSF52172">
    <property type="entry name" value="CheY-like"/>
    <property type="match status" value="1"/>
</dbReference>
<dbReference type="CDD" id="cd00082">
    <property type="entry name" value="HisKA"/>
    <property type="match status" value="1"/>
</dbReference>
<dbReference type="PROSITE" id="PS50110">
    <property type="entry name" value="RESPONSE_REGULATORY"/>
    <property type="match status" value="1"/>
</dbReference>
<dbReference type="InterPro" id="IPR029016">
    <property type="entry name" value="GAF-like_dom_sf"/>
</dbReference>
<feature type="domain" description="PAC" evidence="14">
    <location>
        <begin position="324"/>
        <end position="375"/>
    </location>
</feature>
<dbReference type="SMART" id="SM00387">
    <property type="entry name" value="HATPase_c"/>
    <property type="match status" value="1"/>
</dbReference>